<dbReference type="Pfam" id="PF00535">
    <property type="entry name" value="Glycos_transf_2"/>
    <property type="match status" value="1"/>
</dbReference>
<dbReference type="Gene3D" id="3.90.550.10">
    <property type="entry name" value="Spore Coat Polysaccharide Biosynthesis Protein SpsA, Chain A"/>
    <property type="match status" value="1"/>
</dbReference>
<dbReference type="Proteomes" id="UP000315971">
    <property type="component" value="Unassembled WGS sequence"/>
</dbReference>
<reference evidence="2 3" key="1">
    <citation type="submission" date="2017-05" db="EMBL/GenBank/DDBJ databases">
        <authorList>
            <person name="Varghese N."/>
            <person name="Submissions S."/>
        </authorList>
    </citation>
    <scope>NUCLEOTIDE SEQUENCE [LARGE SCALE GENOMIC DNA]</scope>
    <source>
        <strain evidence="2 3">DSM 21342</strain>
    </source>
</reference>
<evidence type="ECO:0000259" key="1">
    <source>
        <dbReference type="Pfam" id="PF00535"/>
    </source>
</evidence>
<protein>
    <submittedName>
        <fullName evidence="2">Glycosyltransferase involved in cell wall bisynthesis</fullName>
    </submittedName>
</protein>
<dbReference type="InterPro" id="IPR001173">
    <property type="entry name" value="Glyco_trans_2-like"/>
</dbReference>
<gene>
    <name evidence="2" type="ORF">SAMN06265350_10451</name>
</gene>
<dbReference type="RefSeq" id="WP_142602944.1">
    <property type="nucleotide sequence ID" value="NZ_FXSZ01000004.1"/>
</dbReference>
<dbReference type="GO" id="GO:0016758">
    <property type="term" value="F:hexosyltransferase activity"/>
    <property type="evidence" value="ECO:0007669"/>
    <property type="project" value="UniProtKB-ARBA"/>
</dbReference>
<dbReference type="PANTHER" id="PTHR22916:SF3">
    <property type="entry name" value="UDP-GLCNAC:BETAGAL BETA-1,3-N-ACETYLGLUCOSAMINYLTRANSFERASE-LIKE PROTEIN 1"/>
    <property type="match status" value="1"/>
</dbReference>
<keyword evidence="2" id="KW-0808">Transferase</keyword>
<evidence type="ECO:0000313" key="2">
    <source>
        <dbReference type="EMBL" id="SMO58621.1"/>
    </source>
</evidence>
<dbReference type="SUPFAM" id="SSF53448">
    <property type="entry name" value="Nucleotide-diphospho-sugar transferases"/>
    <property type="match status" value="1"/>
</dbReference>
<feature type="domain" description="Glycosyltransferase 2-like" evidence="1">
    <location>
        <begin position="9"/>
        <end position="169"/>
    </location>
</feature>
<sequence length="306" mass="36152">MTYLQPLVSIALCSYNGAKFIIDQINSIQLQTYPNLEIIIVDDCSTDNTWNLVTNLAAEDSRIKAYKNEVNIGFNKNFEKAISLCSGDYIAISDQDDIWMPIKIDTLVKNIGDKGVIFSNSQYIDEQGQLLNKYLLYDFNLSHYQCFKSILLHNILTGHTTMFRKKFSEQLLPIPQNGYYDWWLAFIGIYNNELIYLNEVLTYYRIHANSVIQKEAETEKRIGRQALRLKIVKTQIKAFLEYKRLTQNDREFLMSFYESHNTIEHKSFIFNIFMFKNFFSLYPDRRRKRLLSNVVFFIKKCLNKNF</sequence>
<proteinExistence type="predicted"/>
<evidence type="ECO:0000313" key="3">
    <source>
        <dbReference type="Proteomes" id="UP000315971"/>
    </source>
</evidence>
<keyword evidence="3" id="KW-1185">Reference proteome</keyword>
<dbReference type="OrthoDB" id="9802649at2"/>
<dbReference type="EMBL" id="FXSZ01000004">
    <property type="protein sequence ID" value="SMO58621.1"/>
    <property type="molecule type" value="Genomic_DNA"/>
</dbReference>
<accession>A0A521CIQ1</accession>
<name>A0A521CIQ1_9SPHI</name>
<dbReference type="InterPro" id="IPR029044">
    <property type="entry name" value="Nucleotide-diphossugar_trans"/>
</dbReference>
<dbReference type="PANTHER" id="PTHR22916">
    <property type="entry name" value="GLYCOSYLTRANSFERASE"/>
    <property type="match status" value="1"/>
</dbReference>
<dbReference type="AlphaFoldDB" id="A0A521CIQ1"/>
<organism evidence="2 3">
    <name type="scientific">Solitalea koreensis</name>
    <dbReference type="NCBI Taxonomy" id="543615"/>
    <lineage>
        <taxon>Bacteria</taxon>
        <taxon>Pseudomonadati</taxon>
        <taxon>Bacteroidota</taxon>
        <taxon>Sphingobacteriia</taxon>
        <taxon>Sphingobacteriales</taxon>
        <taxon>Sphingobacteriaceae</taxon>
        <taxon>Solitalea</taxon>
    </lineage>
</organism>